<dbReference type="GO" id="GO:0008270">
    <property type="term" value="F:zinc ion binding"/>
    <property type="evidence" value="ECO:0007669"/>
    <property type="project" value="UniProtKB-KW"/>
</dbReference>
<feature type="region of interest" description="Disordered" evidence="2">
    <location>
        <begin position="773"/>
        <end position="863"/>
    </location>
</feature>
<dbReference type="SMART" id="SM00343">
    <property type="entry name" value="ZnF_C2HC"/>
    <property type="match status" value="2"/>
</dbReference>
<evidence type="ECO:0000256" key="1">
    <source>
        <dbReference type="PROSITE-ProRule" id="PRU00047"/>
    </source>
</evidence>
<dbReference type="Gene3D" id="3.30.70.270">
    <property type="match status" value="1"/>
</dbReference>
<keyword evidence="5" id="KW-1185">Reference proteome</keyword>
<keyword evidence="1" id="KW-0863">Zinc-finger</keyword>
<accession>A0AAD8TMI6</accession>
<dbReference type="Gene3D" id="4.10.60.10">
    <property type="entry name" value="Zinc finger, CCHC-type"/>
    <property type="match status" value="1"/>
</dbReference>
<dbReference type="PROSITE" id="PS50158">
    <property type="entry name" value="ZF_CCHC"/>
    <property type="match status" value="2"/>
</dbReference>
<feature type="compositionally biased region" description="Basic residues" evidence="2">
    <location>
        <begin position="849"/>
        <end position="863"/>
    </location>
</feature>
<keyword evidence="1" id="KW-0862">Zinc</keyword>
<dbReference type="InterPro" id="IPR043502">
    <property type="entry name" value="DNA/RNA_pol_sf"/>
</dbReference>
<dbReference type="Pfam" id="PF00078">
    <property type="entry name" value="RVT_1"/>
    <property type="match status" value="1"/>
</dbReference>
<protein>
    <recommendedName>
        <fullName evidence="3">CCHC-type domain-containing protein</fullName>
    </recommendedName>
</protein>
<dbReference type="CDD" id="cd01647">
    <property type="entry name" value="RT_LTR"/>
    <property type="match status" value="1"/>
</dbReference>
<feature type="compositionally biased region" description="Polar residues" evidence="2">
    <location>
        <begin position="804"/>
        <end position="821"/>
    </location>
</feature>
<keyword evidence="1" id="KW-0479">Metal-binding</keyword>
<dbReference type="InterPro" id="IPR000477">
    <property type="entry name" value="RT_dom"/>
</dbReference>
<feature type="compositionally biased region" description="Polar residues" evidence="2">
    <location>
        <begin position="834"/>
        <end position="847"/>
    </location>
</feature>
<feature type="compositionally biased region" description="Basic and acidic residues" evidence="2">
    <location>
        <begin position="554"/>
        <end position="568"/>
    </location>
</feature>
<reference evidence="4" key="1">
    <citation type="submission" date="2023-07" db="EMBL/GenBank/DDBJ databases">
        <title>A chromosome-level genome assembly of Lolium multiflorum.</title>
        <authorList>
            <person name="Chen Y."/>
            <person name="Copetti D."/>
            <person name="Kolliker R."/>
            <person name="Studer B."/>
        </authorList>
    </citation>
    <scope>NUCLEOTIDE SEQUENCE</scope>
    <source>
        <strain evidence="4">02402/16</strain>
        <tissue evidence="4">Leaf</tissue>
    </source>
</reference>
<dbReference type="SUPFAM" id="SSF57756">
    <property type="entry name" value="Retrovirus zinc finger-like domains"/>
    <property type="match status" value="1"/>
</dbReference>
<evidence type="ECO:0000313" key="5">
    <source>
        <dbReference type="Proteomes" id="UP001231189"/>
    </source>
</evidence>
<evidence type="ECO:0000259" key="3">
    <source>
        <dbReference type="PROSITE" id="PS50158"/>
    </source>
</evidence>
<dbReference type="SUPFAM" id="SSF56672">
    <property type="entry name" value="DNA/RNA polymerases"/>
    <property type="match status" value="1"/>
</dbReference>
<dbReference type="Pfam" id="PF00098">
    <property type="entry name" value="zf-CCHC"/>
    <property type="match status" value="2"/>
</dbReference>
<feature type="region of interest" description="Disordered" evidence="2">
    <location>
        <begin position="538"/>
        <end position="588"/>
    </location>
</feature>
<dbReference type="AlphaFoldDB" id="A0AAD8TMI6"/>
<dbReference type="Pfam" id="PF08284">
    <property type="entry name" value="RVP_2"/>
    <property type="match status" value="1"/>
</dbReference>
<dbReference type="PANTHER" id="PTHR15503:SF45">
    <property type="entry name" value="RNA-DIRECTED DNA POLYMERASE HOMOLOG"/>
    <property type="match status" value="1"/>
</dbReference>
<dbReference type="Gene3D" id="3.10.10.10">
    <property type="entry name" value="HIV Type 1 Reverse Transcriptase, subunit A, domain 1"/>
    <property type="match status" value="1"/>
</dbReference>
<dbReference type="EMBL" id="JAUUTY010000002">
    <property type="protein sequence ID" value="KAK1685854.1"/>
    <property type="molecule type" value="Genomic_DNA"/>
</dbReference>
<gene>
    <name evidence="4" type="ORF">QYE76_046702</name>
</gene>
<feature type="domain" description="CCHC-type" evidence="3">
    <location>
        <begin position="227"/>
        <end position="242"/>
    </location>
</feature>
<organism evidence="4 5">
    <name type="scientific">Lolium multiflorum</name>
    <name type="common">Italian ryegrass</name>
    <name type="synonym">Lolium perenne subsp. multiflorum</name>
    <dbReference type="NCBI Taxonomy" id="4521"/>
    <lineage>
        <taxon>Eukaryota</taxon>
        <taxon>Viridiplantae</taxon>
        <taxon>Streptophyta</taxon>
        <taxon>Embryophyta</taxon>
        <taxon>Tracheophyta</taxon>
        <taxon>Spermatophyta</taxon>
        <taxon>Magnoliopsida</taxon>
        <taxon>Liliopsida</taxon>
        <taxon>Poales</taxon>
        <taxon>Poaceae</taxon>
        <taxon>BOP clade</taxon>
        <taxon>Pooideae</taxon>
        <taxon>Poodae</taxon>
        <taxon>Poeae</taxon>
        <taxon>Poeae Chloroplast Group 2 (Poeae type)</taxon>
        <taxon>Loliodinae</taxon>
        <taxon>Loliinae</taxon>
        <taxon>Lolium</taxon>
    </lineage>
</organism>
<comment type="caution">
    <text evidence="4">The sequence shown here is derived from an EMBL/GenBank/DDBJ whole genome shotgun (WGS) entry which is preliminary data.</text>
</comment>
<dbReference type="Pfam" id="PF03732">
    <property type="entry name" value="Retrotrans_gag"/>
    <property type="match status" value="1"/>
</dbReference>
<dbReference type="InterPro" id="IPR036875">
    <property type="entry name" value="Znf_CCHC_sf"/>
</dbReference>
<proteinExistence type="predicted"/>
<dbReference type="PANTHER" id="PTHR15503">
    <property type="entry name" value="LDOC1 RELATED"/>
    <property type="match status" value="1"/>
</dbReference>
<dbReference type="InterPro" id="IPR001878">
    <property type="entry name" value="Znf_CCHC"/>
</dbReference>
<dbReference type="InterPro" id="IPR005162">
    <property type="entry name" value="Retrotrans_gag_dom"/>
</dbReference>
<dbReference type="InterPro" id="IPR043128">
    <property type="entry name" value="Rev_trsase/Diguanyl_cyclase"/>
</dbReference>
<dbReference type="Proteomes" id="UP001231189">
    <property type="component" value="Unassembled WGS sequence"/>
</dbReference>
<feature type="region of interest" description="Disordered" evidence="2">
    <location>
        <begin position="704"/>
        <end position="738"/>
    </location>
</feature>
<evidence type="ECO:0000256" key="2">
    <source>
        <dbReference type="SAM" id="MobiDB-lite"/>
    </source>
</evidence>
<dbReference type="GO" id="GO:0003676">
    <property type="term" value="F:nucleic acid binding"/>
    <property type="evidence" value="ECO:0007669"/>
    <property type="project" value="InterPro"/>
</dbReference>
<dbReference type="InterPro" id="IPR032567">
    <property type="entry name" value="RTL1-rel"/>
</dbReference>
<feature type="domain" description="CCHC-type" evidence="3">
    <location>
        <begin position="207"/>
        <end position="222"/>
    </location>
</feature>
<dbReference type="InterPro" id="IPR021109">
    <property type="entry name" value="Peptidase_aspartic_dom_sf"/>
</dbReference>
<evidence type="ECO:0000313" key="4">
    <source>
        <dbReference type="EMBL" id="KAK1685854.1"/>
    </source>
</evidence>
<name>A0AAD8TMI6_LOLMU</name>
<sequence>MDAEDWLMDTERKLNTVGCNDLEKVRYATHLLCGPAASWWDNIVAVYPAEKVFTWEEFKRKFRESNVPESIVELKRREFESLERRIKAILTYVREFSKLSRYAVEEVNTEDKKKKRFLRGLSPQFKVQLRMMRATEFQELVDAAITLEDDFKQLQEEKRKKAKFEPKRFVSNKPNTSLSFKPRYNNNNYYYNSRRNQAFQTANQIVCRSCGGKGHFSKDCKKPRIICFGCREEGHMLRDCPKNKSGGGGSRGGNTGGNWKNKKPFGKLNCTSLEEVVNSDQAVIDMFILPMMDIDVILGMNWLEANGALIDCVNKTVSLKSPNGSRMIYQGDKHTQIEVELQLNSMKEVKLDDIPVVNEFQDVFPKELPGMPPDREIEFTIDLIPGTTPIAKAPYKMGPKELKELKEQLDDLEQKGFIQESISPWGSPVIFVDKRDGGRRMCGDYRNLNNVTIKNKYPLPRIQDLFDQVRGAGVFSKIDLRSGYHQIKIKKEDVPKTAFVSRKCLKTPDEPVSHDELELQPDLTYIEKPAKILEENWKQQESSNKVLQDTMEASPREGSHREKEDLRKTYPNSSGVGTRRSPNGNEVYDGLQSSVGMYGRARIDVVVGVHPEIYGNNGTAVDPGSCNKGWVFEVAEEHDWLDLLSASHQRKCGRESCPVGTKVKISYGLSNHLEDNDNLKRADIIGYEEPDLSGVAIAQLCTTRTKPPLASDTEAPREQETKTSTPEVEEAPSPSGFVNLEKKHRRCPHIVVAHGSGTCPELTFNLQIQPLPPQEARSTRSAIHGPHTQHGPRHPPAHRQPQQTSVRNSCTTSPFFPTTLETMAPRRGREGGTKVQSTVPAAPTTSPRHFIHRRHHQGRREEN</sequence>
<feature type="compositionally biased region" description="Polar residues" evidence="2">
    <location>
        <begin position="570"/>
        <end position="584"/>
    </location>
</feature>
<dbReference type="Gene3D" id="2.40.70.10">
    <property type="entry name" value="Acid Proteases"/>
    <property type="match status" value="1"/>
</dbReference>